<dbReference type="AlphaFoldDB" id="A0A316TTV5"/>
<accession>A0A316TTV5</accession>
<evidence type="ECO:0000256" key="1">
    <source>
        <dbReference type="SAM" id="Coils"/>
    </source>
</evidence>
<proteinExistence type="predicted"/>
<feature type="coiled-coil region" evidence="1">
    <location>
        <begin position="544"/>
        <end position="571"/>
    </location>
</feature>
<sequence length="1031" mass="119870">MNRHDTDKDNDYSDLHRHINLFFGETFPALIREADSRFQHPLRNWLRETYKELLRLRKEKKDTYERSVEILHSNLPGLRRAISEMESKPMADEIRNMLISELDELPGSIEQNQSEERFNAAEGDSPYIILRKLVKRTARKFSGEKKYQTQVIPVRDIIAQELLEDMGWLQIWISESYLDQSEILELFLEKPEENQEGEGASDQDPDSDNGSEKGDEHHSNGEEEESGEAVKESKKSKKQSGEAPEANSFRIEVIDEFEQHLEQVIKRIESTEILQNENLDEYLEMIRNRVIRRCERAGTVEERKTIRPFKKNDALDEPVPGKIKEQESAWLTCLKSIRNDLQIQNEIADYGIEAVDARKNMLSELHNFFRDFGYLPIEQTISASREMSEQLKKTGKSSLTAKLTDDLRDKLKSDIQDEALSKMNDEEAMKKFVTSIQEELSDLQLEQSGFTETIRLAEKRELSLPAPKIRFDELNWRSLASRHIQEKALREMNPEKADLIGFMKQISEKMTENLQIVDVNLAAAYESKDHEAEERPLDIALGGIERAISQFEELIRQIRDKQNGYEKLIRERLDKTLHDLADTMLSREYDAFEIQDKALQVKETALKWTDKLEIIAGDALEKSRVLWRFLMQKLKKGRAVAGRFLGFTKEEGISSKEKRSLSEYLTKSDQNLELPFIYRRLFEPGFEIDSRFNITPDGFYTTMEGAYASWKEGLETNVLILGERGSGKTNAVRFSEEKLFEKEDVVHVVFDRTFCDEKTLVSYFSEALGYSGLETVEDLIEKIGNRRKRIVIAVENLQNTYIRNMHGFSAIEAFWVLISSTKKNIFWMVTISRYTWKFFEKMSSADQYFSHIDEIDTLTAEQVRKAVMVRHKSTGFQLLFEPAQSVKNSRAYKKLINSSGNDQEYLADYYFEKLANIAEGNMSVATIFWMQSIKEFDDKRMVIAPIEVADVDRLEVPSRNVLFTLAAFALHDTLNEEQLAMALHEDLNDSRLMIARLRSKGILQATDHGYRMNQLVYRQIIRMLKRRNILH</sequence>
<dbReference type="InterPro" id="IPR027417">
    <property type="entry name" value="P-loop_NTPase"/>
</dbReference>
<organism evidence="3 4">
    <name type="scientific">Rhodohalobacter mucosus</name>
    <dbReference type="NCBI Taxonomy" id="2079485"/>
    <lineage>
        <taxon>Bacteria</taxon>
        <taxon>Pseudomonadati</taxon>
        <taxon>Balneolota</taxon>
        <taxon>Balneolia</taxon>
        <taxon>Balneolales</taxon>
        <taxon>Balneolaceae</taxon>
        <taxon>Rhodohalobacter</taxon>
    </lineage>
</organism>
<dbReference type="EMBL" id="QGGB01000006">
    <property type="protein sequence ID" value="PWN06425.1"/>
    <property type="molecule type" value="Genomic_DNA"/>
</dbReference>
<dbReference type="Proteomes" id="UP000245533">
    <property type="component" value="Unassembled WGS sequence"/>
</dbReference>
<feature type="compositionally biased region" description="Acidic residues" evidence="2">
    <location>
        <begin position="194"/>
        <end position="209"/>
    </location>
</feature>
<evidence type="ECO:0008006" key="5">
    <source>
        <dbReference type="Google" id="ProtNLM"/>
    </source>
</evidence>
<evidence type="ECO:0000313" key="4">
    <source>
        <dbReference type="Proteomes" id="UP000245533"/>
    </source>
</evidence>
<reference evidence="3 4" key="1">
    <citation type="submission" date="2018-05" db="EMBL/GenBank/DDBJ databases">
        <title>Rhodohalobacter halophilus gen. nov., sp. nov., a moderately halophilic member of the family Balneolaceae.</title>
        <authorList>
            <person name="Liu Z.-W."/>
        </authorList>
    </citation>
    <scope>NUCLEOTIDE SEQUENCE [LARGE SCALE GENOMIC DNA]</scope>
    <source>
        <strain evidence="3 4">8A47</strain>
    </source>
</reference>
<name>A0A316TTV5_9BACT</name>
<evidence type="ECO:0000256" key="2">
    <source>
        <dbReference type="SAM" id="MobiDB-lite"/>
    </source>
</evidence>
<keyword evidence="1" id="KW-0175">Coiled coil</keyword>
<dbReference type="SUPFAM" id="SSF52540">
    <property type="entry name" value="P-loop containing nucleoside triphosphate hydrolases"/>
    <property type="match status" value="1"/>
</dbReference>
<protein>
    <recommendedName>
        <fullName evidence="5">AAA domain-containing protein</fullName>
    </recommendedName>
</protein>
<feature type="compositionally biased region" description="Basic and acidic residues" evidence="2">
    <location>
        <begin position="210"/>
        <end position="221"/>
    </location>
</feature>
<dbReference type="RefSeq" id="WP_109646538.1">
    <property type="nucleotide sequence ID" value="NZ_QGGB01000006.1"/>
</dbReference>
<evidence type="ECO:0000313" key="3">
    <source>
        <dbReference type="EMBL" id="PWN06425.1"/>
    </source>
</evidence>
<comment type="caution">
    <text evidence="3">The sequence shown here is derived from an EMBL/GenBank/DDBJ whole genome shotgun (WGS) entry which is preliminary data.</text>
</comment>
<keyword evidence="4" id="KW-1185">Reference proteome</keyword>
<gene>
    <name evidence="3" type="ORF">DDZ15_07820</name>
</gene>
<dbReference type="OrthoDB" id="1109088at2"/>
<feature type="region of interest" description="Disordered" evidence="2">
    <location>
        <begin position="192"/>
        <end position="247"/>
    </location>
</feature>